<dbReference type="AlphaFoldDB" id="A0A3G3IFP7"/>
<organism evidence="2 3">
    <name type="scientific">Methanomethylophilus alvi</name>
    <dbReference type="NCBI Taxonomy" id="1291540"/>
    <lineage>
        <taxon>Archaea</taxon>
        <taxon>Methanobacteriati</taxon>
        <taxon>Thermoplasmatota</taxon>
        <taxon>Thermoplasmata</taxon>
        <taxon>Methanomassiliicoccales</taxon>
        <taxon>Methanomethylophilaceae</taxon>
        <taxon>Methanomethylophilus</taxon>
    </lineage>
</organism>
<evidence type="ECO:0000313" key="2">
    <source>
        <dbReference type="EMBL" id="AYQ54601.1"/>
    </source>
</evidence>
<dbReference type="InterPro" id="IPR041682">
    <property type="entry name" value="AAA_14"/>
</dbReference>
<reference evidence="2 3" key="1">
    <citation type="submission" date="2016-10" db="EMBL/GenBank/DDBJ databases">
        <title>Complete genome of the TMA-utilizing, human hosted archaeon Methanomethylophilus alvus Gen. nov, sp. nov., strain Mx-05, derived from a pure culture.</title>
        <authorList>
            <person name="Brugere J.-F."/>
            <person name="Ben Hania W."/>
            <person name="Chaudhary P.P."/>
            <person name="Gaci N."/>
            <person name="Borrel G."/>
            <person name="Cao Van Tuat L."/>
            <person name="Fardeau M.-L."/>
            <person name="Harris H.M.B."/>
            <person name="O'Toole P.W."/>
            <person name="Ollivier B."/>
        </authorList>
    </citation>
    <scope>NUCLEOTIDE SEQUENCE [LARGE SCALE GENOMIC DNA]</scope>
    <source>
        <strain evidence="2 3">Mx-05</strain>
    </source>
</reference>
<evidence type="ECO:0000313" key="3">
    <source>
        <dbReference type="Proteomes" id="UP000273278"/>
    </source>
</evidence>
<proteinExistence type="predicted"/>
<dbReference type="RefSeq" id="WP_015504318.1">
    <property type="nucleotide sequence ID" value="NZ_CAYAVR010000006.1"/>
</dbReference>
<gene>
    <name evidence="2" type="ORF">BKD89_02100</name>
</gene>
<sequence>MTDSGELIRSRYIDKLTQLKGNGMVKALSGMRNVGKSTILRQYRESLVADGRPEGSIICVDCESLDFDGVDGTDMMTARIREAAGNLEFYVLFIDEPEKVEGWTAALYNLLQEGRCDIYISSSTDIGPIIKGSSIKDRVQEIRVDPLSLQEFMDLNGLTDPISSCERYSRIGGLPIVRADMDDDLAMAILRSTLSDILFNGALDQKGGDDPERLKALVRFIMGHLGQPVQMKDITEAIDKNQLFADKCLKAITENFVVFEQEDEGSKLLKSQMRFYASDAGIRSCIRGAGREWEDYADSMVYTELIRRGYEIKMEKYGETAAFVADTPKGRAYYMASPTVTPDEEPVRKFGFGPKTSKRRIQVVPRSEVSKGGMGLSDLLLGNDLVE</sequence>
<dbReference type="OMA" id="GREWEDY"/>
<name>A0A3G3IFP7_9ARCH</name>
<feature type="domain" description="AAA" evidence="1">
    <location>
        <begin position="25"/>
        <end position="153"/>
    </location>
</feature>
<dbReference type="PANTHER" id="PTHR33295">
    <property type="entry name" value="ATPASE"/>
    <property type="match status" value="1"/>
</dbReference>
<dbReference type="InterPro" id="IPR027417">
    <property type="entry name" value="P-loop_NTPase"/>
</dbReference>
<accession>A0A3G3IFP7</accession>
<dbReference type="Pfam" id="PF13173">
    <property type="entry name" value="AAA_14"/>
    <property type="match status" value="1"/>
</dbReference>
<dbReference type="PANTHER" id="PTHR33295:SF18">
    <property type="entry name" value="AAA+ ATPASE DOMAIN-CONTAINING PROTEIN"/>
    <property type="match status" value="1"/>
</dbReference>
<dbReference type="Proteomes" id="UP000273278">
    <property type="component" value="Chromosome"/>
</dbReference>
<protein>
    <recommendedName>
        <fullName evidence="1">AAA domain-containing protein</fullName>
    </recommendedName>
</protein>
<evidence type="ECO:0000259" key="1">
    <source>
        <dbReference type="Pfam" id="PF13173"/>
    </source>
</evidence>
<dbReference type="SUPFAM" id="SSF52540">
    <property type="entry name" value="P-loop containing nucleoside triphosphate hydrolases"/>
    <property type="match status" value="1"/>
</dbReference>
<dbReference type="GeneID" id="41321221"/>
<dbReference type="EMBL" id="CP017686">
    <property type="protein sequence ID" value="AYQ54601.1"/>
    <property type="molecule type" value="Genomic_DNA"/>
</dbReference>